<dbReference type="InterPro" id="IPR011032">
    <property type="entry name" value="GroES-like_sf"/>
</dbReference>
<dbReference type="Pfam" id="PF08240">
    <property type="entry name" value="ADH_N"/>
    <property type="match status" value="1"/>
</dbReference>
<gene>
    <name evidence="5" type="ORF">UFOPK2870_01316</name>
    <name evidence="4" type="ORF">UFOPK4179_00743</name>
    <name evidence="6" type="ORF">UFOPK4293_00834</name>
</gene>
<dbReference type="EMBL" id="CAETWZ010000061">
    <property type="protein sequence ID" value="CAB4367949.1"/>
    <property type="molecule type" value="Genomic_DNA"/>
</dbReference>
<reference evidence="4" key="1">
    <citation type="submission" date="2020-05" db="EMBL/GenBank/DDBJ databases">
        <authorList>
            <person name="Chiriac C."/>
            <person name="Salcher M."/>
            <person name="Ghai R."/>
            <person name="Kavagutti S V."/>
        </authorList>
    </citation>
    <scope>NUCLEOTIDE SEQUENCE</scope>
</reference>
<proteinExistence type="predicted"/>
<keyword evidence="2" id="KW-0560">Oxidoreductase</keyword>
<dbReference type="InterPro" id="IPR013154">
    <property type="entry name" value="ADH-like_N"/>
</dbReference>
<evidence type="ECO:0000313" key="5">
    <source>
        <dbReference type="EMBL" id="CAB4771098.1"/>
    </source>
</evidence>
<feature type="domain" description="Enoyl reductase (ER)" evidence="3">
    <location>
        <begin position="10"/>
        <end position="320"/>
    </location>
</feature>
<accession>A0A6J6AGL4</accession>
<organism evidence="4">
    <name type="scientific">freshwater metagenome</name>
    <dbReference type="NCBI Taxonomy" id="449393"/>
    <lineage>
        <taxon>unclassified sequences</taxon>
        <taxon>metagenomes</taxon>
        <taxon>ecological metagenomes</taxon>
    </lineage>
</organism>
<evidence type="ECO:0000313" key="6">
    <source>
        <dbReference type="EMBL" id="CAB5049645.1"/>
    </source>
</evidence>
<dbReference type="GO" id="GO:0070402">
    <property type="term" value="F:NADPH binding"/>
    <property type="evidence" value="ECO:0007669"/>
    <property type="project" value="TreeGrafter"/>
</dbReference>
<dbReference type="InterPro" id="IPR013149">
    <property type="entry name" value="ADH-like_C"/>
</dbReference>
<evidence type="ECO:0000256" key="1">
    <source>
        <dbReference type="ARBA" id="ARBA00022857"/>
    </source>
</evidence>
<dbReference type="Pfam" id="PF00107">
    <property type="entry name" value="ADH_zinc_N"/>
    <property type="match status" value="1"/>
</dbReference>
<dbReference type="SUPFAM" id="SSF51735">
    <property type="entry name" value="NAD(P)-binding Rossmann-fold domains"/>
    <property type="match status" value="1"/>
</dbReference>
<evidence type="ECO:0000256" key="2">
    <source>
        <dbReference type="ARBA" id="ARBA00023002"/>
    </source>
</evidence>
<protein>
    <submittedName>
        <fullName evidence="4">Unannotated protein</fullName>
    </submittedName>
</protein>
<dbReference type="Gene3D" id="3.40.50.720">
    <property type="entry name" value="NAD(P)-binding Rossmann-like Domain"/>
    <property type="match status" value="1"/>
</dbReference>
<keyword evidence="1" id="KW-0521">NADP</keyword>
<evidence type="ECO:0000313" key="4">
    <source>
        <dbReference type="EMBL" id="CAB4367949.1"/>
    </source>
</evidence>
<dbReference type="PANTHER" id="PTHR48106:SF18">
    <property type="entry name" value="QUINONE OXIDOREDUCTASE PIG3"/>
    <property type="match status" value="1"/>
</dbReference>
<evidence type="ECO:0000259" key="3">
    <source>
        <dbReference type="SMART" id="SM00829"/>
    </source>
</evidence>
<dbReference type="SMART" id="SM00829">
    <property type="entry name" value="PKS_ER"/>
    <property type="match status" value="1"/>
</dbReference>
<dbReference type="InterPro" id="IPR020843">
    <property type="entry name" value="ER"/>
</dbReference>
<dbReference type="EMBL" id="CAFBQH010000043">
    <property type="protein sequence ID" value="CAB5049645.1"/>
    <property type="molecule type" value="Genomic_DNA"/>
</dbReference>
<name>A0A6J6AGL4_9ZZZZ</name>
<dbReference type="InterPro" id="IPR036291">
    <property type="entry name" value="NAD(P)-bd_dom_sf"/>
</dbReference>
<dbReference type="GO" id="GO:0016651">
    <property type="term" value="F:oxidoreductase activity, acting on NAD(P)H"/>
    <property type="evidence" value="ECO:0007669"/>
    <property type="project" value="TreeGrafter"/>
</dbReference>
<sequence length="322" mass="33488">MKAAVYYQTGGPEVLKYEDVAEPQLRPGGVLIDVAAIAIQGGDTLNRTGGALATKPHIVGYQASGIVREVGEGVTAFTKGQQVVATMGFGSHAEVISVPAAAVWAVPAGLSLQEAAGIPIEFGTADDCLFEFGRLKAGESVLIQAGASGVGLAAIQLAKAAGATVFATASSDERLERLKEFGLDHGINYTKVDAAKEVLALTNGAGVNLVVDSVGGSTLEGSVAMLAYRGRISWVGRAGREEKAPEIWPIMQKNASITGVFLGAEMAMNPTRTHPMIDSLVARIAKKELTVVIDSTFPLSDAAGAHRHIESRKAFGRVLLIP</sequence>
<dbReference type="EMBL" id="CAEZZL010000146">
    <property type="protein sequence ID" value="CAB4771098.1"/>
    <property type="molecule type" value="Genomic_DNA"/>
</dbReference>
<dbReference type="Gene3D" id="3.90.180.10">
    <property type="entry name" value="Medium-chain alcohol dehydrogenases, catalytic domain"/>
    <property type="match status" value="1"/>
</dbReference>
<dbReference type="SUPFAM" id="SSF50129">
    <property type="entry name" value="GroES-like"/>
    <property type="match status" value="1"/>
</dbReference>
<dbReference type="PANTHER" id="PTHR48106">
    <property type="entry name" value="QUINONE OXIDOREDUCTASE PIG3-RELATED"/>
    <property type="match status" value="1"/>
</dbReference>
<dbReference type="AlphaFoldDB" id="A0A6J6AGL4"/>